<feature type="domain" description="MPN" evidence="12">
    <location>
        <begin position="129"/>
        <end position="301"/>
    </location>
</feature>
<dbReference type="PANTHER" id="PTHR10410">
    <property type="entry name" value="EUKARYOTIC TRANSLATION INITIATION FACTOR 3 -RELATED"/>
    <property type="match status" value="1"/>
</dbReference>
<keyword evidence="14" id="KW-1185">Reference proteome</keyword>
<dbReference type="AlphaFoldDB" id="A0A0L6VBP8"/>
<evidence type="ECO:0000256" key="6">
    <source>
        <dbReference type="ARBA" id="ARBA00022790"/>
    </source>
</evidence>
<evidence type="ECO:0000256" key="9">
    <source>
        <dbReference type="ARBA" id="ARBA00023049"/>
    </source>
</evidence>
<dbReference type="GO" id="GO:0008237">
    <property type="term" value="F:metallopeptidase activity"/>
    <property type="evidence" value="ECO:0007669"/>
    <property type="project" value="UniProtKB-KW"/>
</dbReference>
<accession>A0A0L6VBP8</accession>
<keyword evidence="4" id="KW-0645">Protease</keyword>
<evidence type="ECO:0000256" key="5">
    <source>
        <dbReference type="ARBA" id="ARBA00022723"/>
    </source>
</evidence>
<dbReference type="EMBL" id="LAVV01006981">
    <property type="protein sequence ID" value="KNZ57545.1"/>
    <property type="molecule type" value="Genomic_DNA"/>
</dbReference>
<evidence type="ECO:0000256" key="8">
    <source>
        <dbReference type="ARBA" id="ARBA00022833"/>
    </source>
</evidence>
<dbReference type="PROSITE" id="PS50249">
    <property type="entry name" value="MPN"/>
    <property type="match status" value="1"/>
</dbReference>
<dbReference type="SMART" id="SM00232">
    <property type="entry name" value="JAB_MPN"/>
    <property type="match status" value="1"/>
</dbReference>
<dbReference type="GO" id="GO:0000338">
    <property type="term" value="P:protein deneddylation"/>
    <property type="evidence" value="ECO:0007669"/>
    <property type="project" value="UniProtKB-ARBA"/>
</dbReference>
<dbReference type="FunFam" id="3.40.140.10:FF:000003">
    <property type="entry name" value="COP9 signalosome complex subunit 5"/>
    <property type="match status" value="1"/>
</dbReference>
<evidence type="ECO:0000256" key="4">
    <source>
        <dbReference type="ARBA" id="ARBA00022670"/>
    </source>
</evidence>
<evidence type="ECO:0000313" key="13">
    <source>
        <dbReference type="EMBL" id="KNZ57545.1"/>
    </source>
</evidence>
<dbReference type="SUPFAM" id="SSF102712">
    <property type="entry name" value="JAB1/MPN domain"/>
    <property type="match status" value="1"/>
</dbReference>
<dbReference type="VEuPathDB" id="FungiDB:VP01_212g2"/>
<dbReference type="GO" id="GO:0006508">
    <property type="term" value="P:proteolysis"/>
    <property type="evidence" value="ECO:0007669"/>
    <property type="project" value="UniProtKB-KW"/>
</dbReference>
<dbReference type="Proteomes" id="UP000037035">
    <property type="component" value="Unassembled WGS sequence"/>
</dbReference>
<dbReference type="GO" id="GO:0046872">
    <property type="term" value="F:metal ion binding"/>
    <property type="evidence" value="ECO:0007669"/>
    <property type="project" value="UniProtKB-KW"/>
</dbReference>
<evidence type="ECO:0000313" key="14">
    <source>
        <dbReference type="Proteomes" id="UP000037035"/>
    </source>
</evidence>
<dbReference type="GO" id="GO:0008180">
    <property type="term" value="C:COP9 signalosome"/>
    <property type="evidence" value="ECO:0007669"/>
    <property type="project" value="UniProtKB-KW"/>
</dbReference>
<dbReference type="STRING" id="27349.A0A0L6VBP8"/>
<keyword evidence="5" id="KW-0479">Metal-binding</keyword>
<dbReference type="InterPro" id="IPR000555">
    <property type="entry name" value="JAMM/MPN+_dom"/>
</dbReference>
<gene>
    <name evidence="13" type="ORF">VP01_212g2</name>
</gene>
<keyword evidence="7" id="KW-0378">Hydrolase</keyword>
<evidence type="ECO:0000259" key="12">
    <source>
        <dbReference type="PROSITE" id="PS50249"/>
    </source>
</evidence>
<dbReference type="CDD" id="cd08069">
    <property type="entry name" value="MPN_RPN11_CSN5"/>
    <property type="match status" value="1"/>
</dbReference>
<dbReference type="Pfam" id="PF01398">
    <property type="entry name" value="JAB"/>
    <property type="match status" value="1"/>
</dbReference>
<comment type="function">
    <text evidence="10">Catalytic Component of the COP9 signalosome (CSN) complex that acts as an regulator of the ubiquitin (Ubl) conjugation pathway by mediating the deneddylation of the cullin subunit of SCF-type E3 ubiquitin-protein ligase complexes.</text>
</comment>
<organism evidence="13 14">
    <name type="scientific">Puccinia sorghi</name>
    <dbReference type="NCBI Taxonomy" id="27349"/>
    <lineage>
        <taxon>Eukaryota</taxon>
        <taxon>Fungi</taxon>
        <taxon>Dikarya</taxon>
        <taxon>Basidiomycota</taxon>
        <taxon>Pucciniomycotina</taxon>
        <taxon>Pucciniomycetes</taxon>
        <taxon>Pucciniales</taxon>
        <taxon>Pucciniaceae</taxon>
        <taxon>Puccinia</taxon>
    </lineage>
</organism>
<evidence type="ECO:0000256" key="10">
    <source>
        <dbReference type="ARBA" id="ARBA00058010"/>
    </source>
</evidence>
<name>A0A0L6VBP8_9BASI</name>
<evidence type="ECO:0000256" key="7">
    <source>
        <dbReference type="ARBA" id="ARBA00022801"/>
    </source>
</evidence>
<comment type="subunit">
    <text evidence="2">Component of the COP9 signalosome (CSN) complex.</text>
</comment>
<keyword evidence="9" id="KW-0482">Metalloprotease</keyword>
<evidence type="ECO:0000256" key="2">
    <source>
        <dbReference type="ARBA" id="ARBA00011098"/>
    </source>
</evidence>
<comment type="caution">
    <text evidence="13">The sequence shown here is derived from an EMBL/GenBank/DDBJ whole genome shotgun (WGS) entry which is preliminary data.</text>
</comment>
<protein>
    <recommendedName>
        <fullName evidence="3">COP9 signalosome complex subunit 5</fullName>
    </recommendedName>
</protein>
<evidence type="ECO:0000256" key="1">
    <source>
        <dbReference type="ARBA" id="ARBA00006008"/>
    </source>
</evidence>
<comment type="similarity">
    <text evidence="1">Belongs to the peptidase M67A family. CSN5 subfamily.</text>
</comment>
<keyword evidence="6" id="KW-0736">Signalosome</keyword>
<evidence type="ECO:0000256" key="11">
    <source>
        <dbReference type="SAM" id="MobiDB-lite"/>
    </source>
</evidence>
<proteinExistence type="inferred from homology"/>
<evidence type="ECO:0000256" key="3">
    <source>
        <dbReference type="ARBA" id="ARBA00014880"/>
    </source>
</evidence>
<dbReference type="Gene3D" id="3.40.140.10">
    <property type="entry name" value="Cytidine Deaminase, domain 2"/>
    <property type="match status" value="1"/>
</dbReference>
<feature type="region of interest" description="Disordered" evidence="11">
    <location>
        <begin position="417"/>
        <end position="445"/>
    </location>
</feature>
<dbReference type="InterPro" id="IPR037518">
    <property type="entry name" value="MPN"/>
</dbReference>
<keyword evidence="8" id="KW-0862">Zinc</keyword>
<sequence length="466" mass="51875">MGSPGCSDFGWPIFGSGTGSEPDCRAGVATAGRCANGIAASPSLSHVEGVFTGRFQLGKSNRTGNKSEPHKLSFGVAMDPSKMAQKTFELENCIQPLEQDQIFRYNAEEQKAIQKEAKWKKDPHYFKKVRVSGVALIKMVMHARSGGQYEIMGLMQASDPCNFSATSLFYLLESGRGALRCLRFSSPSAYCGKIDGDTFVVMDSFALPVQGTETRVNAASEANEYMVEFLERSKNVGRLENVVGWYHSHPGYGCWLSGIDVSTQFTNQTYTDPFVAIVIDPNRTISAGRVDIGAFRTFPEGYTPPSLGKNKDDEYQSIPLSKIEDFGAHANSYYPLEIEHFKSGADSKILDLLWERYWVMTLSQNTWLSNRVYTTSQMQEMTDKLTKSTNSLYNNHKRNTLKTLIPTSLRTTIENENNHASGSHHHPDAPLANSSHSNTPPHHHSELFHDVLKDVEKLEVENLCES</sequence>
<reference evidence="13 14" key="1">
    <citation type="submission" date="2015-08" db="EMBL/GenBank/DDBJ databases">
        <title>Next Generation Sequencing and Analysis of the Genome of Puccinia sorghi L Schw, the Causal Agent of Maize Common Rust.</title>
        <authorList>
            <person name="Rochi L."/>
            <person name="Burguener G."/>
            <person name="Darino M."/>
            <person name="Turjanski A."/>
            <person name="Kreff E."/>
            <person name="Dieguez M.J."/>
            <person name="Sacco F."/>
        </authorList>
    </citation>
    <scope>NUCLEOTIDE SEQUENCE [LARGE SCALE GENOMIC DNA]</scope>
    <source>
        <strain evidence="13 14">RO10H11247</strain>
    </source>
</reference>
<dbReference type="InterPro" id="IPR050242">
    <property type="entry name" value="JAMM_MPN+_peptidase_M67A"/>
</dbReference>
<dbReference type="OrthoDB" id="605656at2759"/>